<keyword evidence="3" id="KW-1133">Transmembrane helix</keyword>
<accession>A0A381WBX8</accession>
<evidence type="ECO:0008006" key="7">
    <source>
        <dbReference type="Google" id="ProtNLM"/>
    </source>
</evidence>
<dbReference type="InterPro" id="IPR002550">
    <property type="entry name" value="CNNM"/>
</dbReference>
<feature type="domain" description="CNNM transmembrane" evidence="5">
    <location>
        <begin position="1"/>
        <end position="185"/>
    </location>
</feature>
<feature type="transmembrane region" description="Helical" evidence="3">
    <location>
        <begin position="121"/>
        <end position="147"/>
    </location>
</feature>
<feature type="transmembrane region" description="Helical" evidence="3">
    <location>
        <begin position="6"/>
        <end position="30"/>
    </location>
</feature>
<dbReference type="Pfam" id="PF00571">
    <property type="entry name" value="CBS"/>
    <property type="match status" value="2"/>
</dbReference>
<feature type="transmembrane region" description="Helical" evidence="3">
    <location>
        <begin position="59"/>
        <end position="83"/>
    </location>
</feature>
<dbReference type="PANTHER" id="PTHR43099:SF5">
    <property type="entry name" value="HLYC_CORC FAMILY TRANSPORTER"/>
    <property type="match status" value="1"/>
</dbReference>
<keyword evidence="2" id="KW-1003">Cell membrane</keyword>
<dbReference type="AlphaFoldDB" id="A0A381WBX8"/>
<sequence>MDLAIYIVLILICASVSFLLSGMETGVFSLNRLRIRQQMRTGQVRAKMLFSYYREPERFFWTILVGNTLANAAIITLLITLLNPLLTKGWFWAAFLFGVLVLFIVCDLLPKTLFRTYPNRLCLALAGPFRTLQMMLSPFVAIFHGLLGDAFKGATGQPLANRLFRNRDEFREMMQVETKGLTDDERMMINRVLDLNERTLGQVVKPLHQMITVSAETPMAQVIKLCQAHRVTRIPVWRFQTGQRRVIGVVTLKTSLYEPDFDPAKTANDYLQPPLYLPEDLHLETALKRMQRSGQWLAIVTRQDRREVGIVALQDILRVLFGEVGR</sequence>
<dbReference type="PROSITE" id="PS51846">
    <property type="entry name" value="CNNM"/>
    <property type="match status" value="1"/>
</dbReference>
<dbReference type="SMART" id="SM00116">
    <property type="entry name" value="CBS"/>
    <property type="match status" value="2"/>
</dbReference>
<comment type="subcellular location">
    <subcellularLocation>
        <location evidence="1">Cell membrane</location>
        <topology evidence="1">Multi-pass membrane protein</topology>
    </subcellularLocation>
</comment>
<keyword evidence="3" id="KW-0812">Transmembrane</keyword>
<evidence type="ECO:0000256" key="1">
    <source>
        <dbReference type="ARBA" id="ARBA00004651"/>
    </source>
</evidence>
<dbReference type="Gene3D" id="3.10.580.10">
    <property type="entry name" value="CBS-domain"/>
    <property type="match status" value="1"/>
</dbReference>
<dbReference type="GO" id="GO:0005886">
    <property type="term" value="C:plasma membrane"/>
    <property type="evidence" value="ECO:0007669"/>
    <property type="project" value="UniProtKB-SubCell"/>
</dbReference>
<evidence type="ECO:0000313" key="6">
    <source>
        <dbReference type="EMBL" id="SVA49995.1"/>
    </source>
</evidence>
<dbReference type="PROSITE" id="PS51371">
    <property type="entry name" value="CBS"/>
    <property type="match status" value="2"/>
</dbReference>
<dbReference type="InterPro" id="IPR046342">
    <property type="entry name" value="CBS_dom_sf"/>
</dbReference>
<dbReference type="InterPro" id="IPR051676">
    <property type="entry name" value="UPF0053_domain"/>
</dbReference>
<feature type="transmembrane region" description="Helical" evidence="3">
    <location>
        <begin position="89"/>
        <end position="109"/>
    </location>
</feature>
<feature type="domain" description="CBS" evidence="4">
    <location>
        <begin position="204"/>
        <end position="266"/>
    </location>
</feature>
<proteinExistence type="predicted"/>
<dbReference type="EMBL" id="UINC01011316">
    <property type="protein sequence ID" value="SVA49995.1"/>
    <property type="molecule type" value="Genomic_DNA"/>
</dbReference>
<dbReference type="InterPro" id="IPR000644">
    <property type="entry name" value="CBS_dom"/>
</dbReference>
<gene>
    <name evidence="6" type="ORF">METZ01_LOCUS102849</name>
</gene>
<evidence type="ECO:0000256" key="3">
    <source>
        <dbReference type="SAM" id="Phobius"/>
    </source>
</evidence>
<dbReference type="PANTHER" id="PTHR43099">
    <property type="entry name" value="UPF0053 PROTEIN YRKA"/>
    <property type="match status" value="1"/>
</dbReference>
<keyword evidence="3" id="KW-0472">Membrane</keyword>
<name>A0A381WBX8_9ZZZZ</name>
<feature type="domain" description="CBS" evidence="4">
    <location>
        <begin position="270"/>
        <end position="326"/>
    </location>
</feature>
<evidence type="ECO:0000259" key="4">
    <source>
        <dbReference type="PROSITE" id="PS51371"/>
    </source>
</evidence>
<reference evidence="6" key="1">
    <citation type="submission" date="2018-05" db="EMBL/GenBank/DDBJ databases">
        <authorList>
            <person name="Lanie J.A."/>
            <person name="Ng W.-L."/>
            <person name="Kazmierczak K.M."/>
            <person name="Andrzejewski T.M."/>
            <person name="Davidsen T.M."/>
            <person name="Wayne K.J."/>
            <person name="Tettelin H."/>
            <person name="Glass J.I."/>
            <person name="Rusch D."/>
            <person name="Podicherti R."/>
            <person name="Tsui H.-C.T."/>
            <person name="Winkler M.E."/>
        </authorList>
    </citation>
    <scope>NUCLEOTIDE SEQUENCE</scope>
</reference>
<evidence type="ECO:0000256" key="2">
    <source>
        <dbReference type="ARBA" id="ARBA00022475"/>
    </source>
</evidence>
<organism evidence="6">
    <name type="scientific">marine metagenome</name>
    <dbReference type="NCBI Taxonomy" id="408172"/>
    <lineage>
        <taxon>unclassified sequences</taxon>
        <taxon>metagenomes</taxon>
        <taxon>ecological metagenomes</taxon>
    </lineage>
</organism>
<dbReference type="Pfam" id="PF01595">
    <property type="entry name" value="CNNM"/>
    <property type="match status" value="1"/>
</dbReference>
<evidence type="ECO:0000259" key="5">
    <source>
        <dbReference type="PROSITE" id="PS51846"/>
    </source>
</evidence>
<protein>
    <recommendedName>
        <fullName evidence="7">CNNM transmembrane domain-containing protein</fullName>
    </recommendedName>
</protein>
<dbReference type="SUPFAM" id="SSF54631">
    <property type="entry name" value="CBS-domain pair"/>
    <property type="match status" value="1"/>
</dbReference>